<dbReference type="GO" id="GO:0048280">
    <property type="term" value="P:vesicle fusion with Golgi apparatus"/>
    <property type="evidence" value="ECO:0007669"/>
    <property type="project" value="TreeGrafter"/>
</dbReference>
<feature type="transmembrane region" description="Helical" evidence="9">
    <location>
        <begin position="189"/>
        <end position="210"/>
    </location>
</feature>
<evidence type="ECO:0000256" key="7">
    <source>
        <dbReference type="ARBA" id="ARBA00024188"/>
    </source>
</evidence>
<comment type="caution">
    <text evidence="12">The sequence shown here is derived from an EMBL/GenBank/DDBJ whole genome shotgun (WGS) entry which is preliminary data.</text>
</comment>
<protein>
    <recommendedName>
        <fullName evidence="9">Protein YIPF</fullName>
    </recommendedName>
</protein>
<dbReference type="PANTHER" id="PTHR21236">
    <property type="entry name" value="GOLGI MEMBRANE PROTEIN YIP1"/>
    <property type="match status" value="1"/>
</dbReference>
<evidence type="ECO:0000256" key="8">
    <source>
        <dbReference type="ARBA" id="ARBA00037720"/>
    </source>
</evidence>
<dbReference type="InterPro" id="IPR006977">
    <property type="entry name" value="Yip1_dom"/>
</dbReference>
<feature type="region of interest" description="Disordered" evidence="10">
    <location>
        <begin position="1"/>
        <end position="27"/>
    </location>
</feature>
<feature type="compositionally biased region" description="Polar residues" evidence="10">
    <location>
        <begin position="1"/>
        <end position="10"/>
    </location>
</feature>
<dbReference type="EMBL" id="CAJNON010000020">
    <property type="protein sequence ID" value="CAF0795939.1"/>
    <property type="molecule type" value="Genomic_DNA"/>
</dbReference>
<feature type="transmembrane region" description="Helical" evidence="9">
    <location>
        <begin position="137"/>
        <end position="153"/>
    </location>
</feature>
<evidence type="ECO:0000256" key="6">
    <source>
        <dbReference type="ARBA" id="ARBA00023136"/>
    </source>
</evidence>
<accession>A0A813SJD4</accession>
<gene>
    <name evidence="12" type="ORF">VCS650_LOCUS3749</name>
</gene>
<evidence type="ECO:0000256" key="3">
    <source>
        <dbReference type="ARBA" id="ARBA00022692"/>
    </source>
</evidence>
<comment type="similarity">
    <text evidence="2 9">Belongs to the YIP1 family.</text>
</comment>
<evidence type="ECO:0000313" key="13">
    <source>
        <dbReference type="Proteomes" id="UP000663891"/>
    </source>
</evidence>
<feature type="transmembrane region" description="Helical" evidence="9">
    <location>
        <begin position="159"/>
        <end position="177"/>
    </location>
</feature>
<dbReference type="Pfam" id="PF04893">
    <property type="entry name" value="Yip1"/>
    <property type="match status" value="1"/>
</dbReference>
<proteinExistence type="inferred from homology"/>
<dbReference type="OrthoDB" id="411251at2759"/>
<organism evidence="12 13">
    <name type="scientific">Adineta steineri</name>
    <dbReference type="NCBI Taxonomy" id="433720"/>
    <lineage>
        <taxon>Eukaryota</taxon>
        <taxon>Metazoa</taxon>
        <taxon>Spiralia</taxon>
        <taxon>Gnathifera</taxon>
        <taxon>Rotifera</taxon>
        <taxon>Eurotatoria</taxon>
        <taxon>Bdelloidea</taxon>
        <taxon>Adinetida</taxon>
        <taxon>Adinetidae</taxon>
        <taxon>Adineta</taxon>
    </lineage>
</organism>
<feature type="region of interest" description="Disordered" evidence="10">
    <location>
        <begin position="35"/>
        <end position="54"/>
    </location>
</feature>
<keyword evidence="3 9" id="KW-0812">Transmembrane</keyword>
<feature type="domain" description="Yip1" evidence="11">
    <location>
        <begin position="119"/>
        <end position="261"/>
    </location>
</feature>
<reference evidence="12" key="1">
    <citation type="submission" date="2021-02" db="EMBL/GenBank/DDBJ databases">
        <authorList>
            <person name="Nowell W R."/>
        </authorList>
    </citation>
    <scope>NUCLEOTIDE SEQUENCE</scope>
</reference>
<keyword evidence="6 9" id="KW-0472">Membrane</keyword>
<keyword evidence="4 9" id="KW-1133">Transmembrane helix</keyword>
<dbReference type="GO" id="GO:0006888">
    <property type="term" value="P:endoplasmic reticulum to Golgi vesicle-mediated transport"/>
    <property type="evidence" value="ECO:0007669"/>
    <property type="project" value="InterPro"/>
</dbReference>
<dbReference type="AlphaFoldDB" id="A0A813SJD4"/>
<dbReference type="Proteomes" id="UP000663891">
    <property type="component" value="Unassembled WGS sequence"/>
</dbReference>
<comment type="subcellular location">
    <subcellularLocation>
        <location evidence="1 9">Golgi apparatus membrane</location>
        <topology evidence="1 9">Multi-pass membrane protein</topology>
    </subcellularLocation>
    <subcellularLocation>
        <location evidence="7">Golgi apparatus</location>
        <location evidence="7">cis-Golgi network membrane</location>
    </subcellularLocation>
</comment>
<sequence length="266" mass="29573">MMTTSEQTPSHVGLSMPEHPPTSDDLQFVSGAFTLPQDGQSNVTQGSTSQGYAGKSDFENQIRHRGWLGGTLDKQGYGWLLDTTTDDDDLSTEENRPLLEELDINISEIFAKLRCVILPIPSRALQRATLLRDNPDFWGPLLVVLCFALLSVYGQIRVVSWIITIWIFGSLGIFTLARVLGGEVSYSQIVGTIGYSLLPLLLVAFISPVVKKAHFLSVFIKLMGVVWSTYSAATLLCVEELQQKKTLLLYPIFLLYIYFLSLYTGV</sequence>
<evidence type="ECO:0000256" key="2">
    <source>
        <dbReference type="ARBA" id="ARBA00010596"/>
    </source>
</evidence>
<dbReference type="GO" id="GO:0005802">
    <property type="term" value="C:trans-Golgi network"/>
    <property type="evidence" value="ECO:0007669"/>
    <property type="project" value="TreeGrafter"/>
</dbReference>
<evidence type="ECO:0000256" key="4">
    <source>
        <dbReference type="ARBA" id="ARBA00022989"/>
    </source>
</evidence>
<comment type="function">
    <text evidence="8">Involved in the maintenance of the Golgi structure.</text>
</comment>
<evidence type="ECO:0000256" key="10">
    <source>
        <dbReference type="SAM" id="MobiDB-lite"/>
    </source>
</evidence>
<keyword evidence="5" id="KW-0333">Golgi apparatus</keyword>
<name>A0A813SJD4_9BILA</name>
<feature type="transmembrane region" description="Helical" evidence="9">
    <location>
        <begin position="216"/>
        <end position="238"/>
    </location>
</feature>
<evidence type="ECO:0000256" key="1">
    <source>
        <dbReference type="ARBA" id="ARBA00004653"/>
    </source>
</evidence>
<feature type="compositionally biased region" description="Polar residues" evidence="10">
    <location>
        <begin position="37"/>
        <end position="51"/>
    </location>
</feature>
<dbReference type="GO" id="GO:0000139">
    <property type="term" value="C:Golgi membrane"/>
    <property type="evidence" value="ECO:0007669"/>
    <property type="project" value="UniProtKB-SubCell"/>
</dbReference>
<dbReference type="PANTHER" id="PTHR21236:SF7">
    <property type="entry name" value="PROTEIN YIPF4"/>
    <property type="match status" value="1"/>
</dbReference>
<evidence type="ECO:0000313" key="12">
    <source>
        <dbReference type="EMBL" id="CAF0795939.1"/>
    </source>
</evidence>
<feature type="transmembrane region" description="Helical" evidence="9">
    <location>
        <begin position="247"/>
        <end position="265"/>
    </location>
</feature>
<evidence type="ECO:0000256" key="5">
    <source>
        <dbReference type="ARBA" id="ARBA00023034"/>
    </source>
</evidence>
<evidence type="ECO:0000259" key="11">
    <source>
        <dbReference type="Pfam" id="PF04893"/>
    </source>
</evidence>
<dbReference type="InterPro" id="IPR045231">
    <property type="entry name" value="Yip1/4-like"/>
</dbReference>
<evidence type="ECO:0000256" key="9">
    <source>
        <dbReference type="RuleBase" id="RU361264"/>
    </source>
</evidence>